<organism evidence="7 8">
    <name type="scientific">Rhodoglobus vestalii</name>
    <dbReference type="NCBI Taxonomy" id="193384"/>
    <lineage>
        <taxon>Bacteria</taxon>
        <taxon>Bacillati</taxon>
        <taxon>Actinomycetota</taxon>
        <taxon>Actinomycetes</taxon>
        <taxon>Micrococcales</taxon>
        <taxon>Microbacteriaceae</taxon>
        <taxon>Rhodoglobus</taxon>
    </lineage>
</organism>
<dbReference type="GO" id="GO:0016747">
    <property type="term" value="F:acyltransferase activity, transferring groups other than amino-acyl groups"/>
    <property type="evidence" value="ECO:0007669"/>
    <property type="project" value="InterPro"/>
</dbReference>
<dbReference type="OrthoDB" id="9786288at2"/>
<dbReference type="InterPro" id="IPR016039">
    <property type="entry name" value="Thiolase-like"/>
</dbReference>
<dbReference type="PIRSF" id="PIRSF000451">
    <property type="entry name" value="PKS_III"/>
    <property type="match status" value="1"/>
</dbReference>
<gene>
    <name evidence="7" type="ORF">FB472_1573</name>
</gene>
<evidence type="ECO:0000313" key="7">
    <source>
        <dbReference type="EMBL" id="TQO19972.1"/>
    </source>
</evidence>
<evidence type="ECO:0000259" key="5">
    <source>
        <dbReference type="Pfam" id="PF00195"/>
    </source>
</evidence>
<evidence type="ECO:0000256" key="3">
    <source>
        <dbReference type="ARBA" id="ARBA00023315"/>
    </source>
</evidence>
<dbReference type="Pfam" id="PF00195">
    <property type="entry name" value="Chal_sti_synt_N"/>
    <property type="match status" value="1"/>
</dbReference>
<dbReference type="EMBL" id="VFRA01000001">
    <property type="protein sequence ID" value="TQO19972.1"/>
    <property type="molecule type" value="Genomic_DNA"/>
</dbReference>
<protein>
    <submittedName>
        <fullName evidence="7">Isopalmitoylresorcinol synthase</fullName>
    </submittedName>
</protein>
<feature type="domain" description="Chalcone/stilbene synthase N-terminal" evidence="5">
    <location>
        <begin position="9"/>
        <end position="198"/>
    </location>
</feature>
<name>A0A8H2PUR1_9MICO</name>
<evidence type="ECO:0000256" key="2">
    <source>
        <dbReference type="ARBA" id="ARBA00022679"/>
    </source>
</evidence>
<evidence type="ECO:0000256" key="1">
    <source>
        <dbReference type="ARBA" id="ARBA00005531"/>
    </source>
</evidence>
<evidence type="ECO:0000256" key="4">
    <source>
        <dbReference type="PIRSR" id="PIRSR000451-1"/>
    </source>
</evidence>
<sequence>MSRIAAVAPVVPDHSYTQAEITAELAPLLSATPSHHRVIERMHGASGIQRRHTALPIECYRDLGSFRESNNEFIRVATDLLDRALTTALADAGLTPSDVDFVFFTSVTGVSAPSVDALLIPRLGLRPDVKRVPSFGLGCVAGAAGLARVHDYLVGHPDEVGVVLSVELCSLTLQRGDQTMANFVATGLFGDGAAAVVMVGENRSEPGPRIVDTRSTFIADSYDVIGWNVGGTGFEIVLTAGVADVIQNSFPLEVDDFLGRNELAIADVDTWLAHPGGPRVLEAFETSLGLERTDLQSSWDCLARVGNLSSAAVLHVLADAMNADPAPAPGSRALAFALGPGVSAEFVLLEWPT</sequence>
<feature type="domain" description="Chalcone/stilbene synthase C-terminal" evidence="6">
    <location>
        <begin position="213"/>
        <end position="349"/>
    </location>
</feature>
<feature type="active site" description="Acyl-thioester intermediate" evidence="4">
    <location>
        <position position="139"/>
    </location>
</feature>
<comment type="caution">
    <text evidence="7">The sequence shown here is derived from an EMBL/GenBank/DDBJ whole genome shotgun (WGS) entry which is preliminary data.</text>
</comment>
<evidence type="ECO:0000259" key="6">
    <source>
        <dbReference type="Pfam" id="PF02797"/>
    </source>
</evidence>
<dbReference type="SUPFAM" id="SSF53901">
    <property type="entry name" value="Thiolase-like"/>
    <property type="match status" value="2"/>
</dbReference>
<dbReference type="InterPro" id="IPR011141">
    <property type="entry name" value="Polyketide_synthase_type-III"/>
</dbReference>
<reference evidence="7 8" key="1">
    <citation type="submission" date="2019-06" db="EMBL/GenBank/DDBJ databases">
        <title>Sequencing the genomes of 1000 actinobacteria strains.</title>
        <authorList>
            <person name="Klenk H.-P."/>
        </authorList>
    </citation>
    <scope>NUCLEOTIDE SEQUENCE [LARGE SCALE GENOMIC DNA]</scope>
    <source>
        <strain evidence="7 8">DSM 21947</strain>
    </source>
</reference>
<dbReference type="RefSeq" id="WP_141990389.1">
    <property type="nucleotide sequence ID" value="NZ_VFRA01000001.1"/>
</dbReference>
<dbReference type="Proteomes" id="UP000316560">
    <property type="component" value="Unassembled WGS sequence"/>
</dbReference>
<dbReference type="InterPro" id="IPR012328">
    <property type="entry name" value="Chalcone/stilbene_synt_C"/>
</dbReference>
<proteinExistence type="inferred from homology"/>
<dbReference type="PANTHER" id="PTHR11877">
    <property type="entry name" value="HYDROXYMETHYLGLUTARYL-COA SYNTHASE"/>
    <property type="match status" value="1"/>
</dbReference>
<keyword evidence="2" id="KW-0808">Transferase</keyword>
<keyword evidence="8" id="KW-1185">Reference proteome</keyword>
<dbReference type="Gene3D" id="3.40.47.10">
    <property type="match status" value="2"/>
</dbReference>
<accession>A0A8H2PUR1</accession>
<dbReference type="AlphaFoldDB" id="A0A8H2PUR1"/>
<comment type="similarity">
    <text evidence="1">Belongs to the thiolase-like superfamily. Chalcone/stilbene synthases family.</text>
</comment>
<dbReference type="Pfam" id="PF02797">
    <property type="entry name" value="Chal_sti_synt_C"/>
    <property type="match status" value="1"/>
</dbReference>
<keyword evidence="3" id="KW-0012">Acyltransferase</keyword>
<dbReference type="CDD" id="cd00831">
    <property type="entry name" value="CHS_like"/>
    <property type="match status" value="1"/>
</dbReference>
<dbReference type="GO" id="GO:0030639">
    <property type="term" value="P:polyketide biosynthetic process"/>
    <property type="evidence" value="ECO:0007669"/>
    <property type="project" value="TreeGrafter"/>
</dbReference>
<dbReference type="InterPro" id="IPR001099">
    <property type="entry name" value="Chalcone/stilbene_synt_N"/>
</dbReference>
<dbReference type="PANTHER" id="PTHR11877:SF99">
    <property type="entry name" value="1,3,6,8-TETRAHYDROXYNAPHTHALENE SYNTHASE"/>
    <property type="match status" value="1"/>
</dbReference>
<evidence type="ECO:0000313" key="8">
    <source>
        <dbReference type="Proteomes" id="UP000316560"/>
    </source>
</evidence>